<dbReference type="SUPFAM" id="SSF117281">
    <property type="entry name" value="Kelch motif"/>
    <property type="match status" value="1"/>
</dbReference>
<dbReference type="Proteomes" id="UP000277580">
    <property type="component" value="Unassembled WGS sequence"/>
</dbReference>
<dbReference type="OrthoDB" id="10251809at2759"/>
<protein>
    <recommendedName>
        <fullName evidence="6">Galactose oxidase</fullName>
    </recommendedName>
</protein>
<name>A0A3N4KNT2_9PEZI</name>
<keyword evidence="3" id="KW-1133">Transmembrane helix</keyword>
<organism evidence="4 5">
    <name type="scientific">Morchella conica CCBAS932</name>
    <dbReference type="NCBI Taxonomy" id="1392247"/>
    <lineage>
        <taxon>Eukaryota</taxon>
        <taxon>Fungi</taxon>
        <taxon>Dikarya</taxon>
        <taxon>Ascomycota</taxon>
        <taxon>Pezizomycotina</taxon>
        <taxon>Pezizomycetes</taxon>
        <taxon>Pezizales</taxon>
        <taxon>Morchellaceae</taxon>
        <taxon>Morchella</taxon>
    </lineage>
</organism>
<dbReference type="Gene3D" id="2.120.10.80">
    <property type="entry name" value="Kelch-type beta propeller"/>
    <property type="match status" value="2"/>
</dbReference>
<evidence type="ECO:0000313" key="5">
    <source>
        <dbReference type="Proteomes" id="UP000277580"/>
    </source>
</evidence>
<evidence type="ECO:0000256" key="2">
    <source>
        <dbReference type="ARBA" id="ARBA00022737"/>
    </source>
</evidence>
<dbReference type="STRING" id="1392247.A0A3N4KNT2"/>
<accession>A0A3N4KNT2</accession>
<keyword evidence="3" id="KW-0812">Transmembrane</keyword>
<feature type="transmembrane region" description="Helical" evidence="3">
    <location>
        <begin position="488"/>
        <end position="510"/>
    </location>
</feature>
<feature type="transmembrane region" description="Helical" evidence="3">
    <location>
        <begin position="6"/>
        <end position="26"/>
    </location>
</feature>
<dbReference type="InterPro" id="IPR011043">
    <property type="entry name" value="Gal_Oxase/kelch_b-propeller"/>
</dbReference>
<dbReference type="PANTHER" id="PTHR46093">
    <property type="entry name" value="ACYL-COA-BINDING DOMAIN-CONTAINING PROTEIN 5"/>
    <property type="match status" value="1"/>
</dbReference>
<dbReference type="AlphaFoldDB" id="A0A3N4KNT2"/>
<dbReference type="InParanoid" id="A0A3N4KNT2"/>
<keyword evidence="5" id="KW-1185">Reference proteome</keyword>
<dbReference type="SUPFAM" id="SSF50965">
    <property type="entry name" value="Galactose oxidase, central domain"/>
    <property type="match status" value="1"/>
</dbReference>
<evidence type="ECO:0008006" key="6">
    <source>
        <dbReference type="Google" id="ProtNLM"/>
    </source>
</evidence>
<keyword evidence="1" id="KW-0880">Kelch repeat</keyword>
<sequence>MILGSFYPSNFFVVFLVTIIFQSLLVHSQQLDPIKNVCSRWDHQSAILNGKIYIDGGVEVFVDLNSAGEKQPGTQQVGINKYLVSLDMTQQWSWRGDMPLKVLDYQEQQQSARPPSLTSGALWSWKKSLYLYGGTTSRLNDSFVGYAAPTTDDVVMWKYDVEKTTWAPISFQNNSTIMPRLSNGASTVVSSQGLAFHLGGAIDNGTLPVSESNITSGVSFVNSFYAFNFTDESASKLGTDGLGDTSYRTNAQMVNIPDLGSKGILVLLGGGYRNSSANGMDWKGDLISMSSIGIFDINSTAVGGTWYNQTATGDTPSPRIDFCMVIVSAPDKSSHNIFIYGGWDGVNNFDQVYVLSIPSFRWIKIFEGKEERRSHTCHVVGNRQLMTVGGRRGRTLPGECDWQPNTISLFDMVTLDWVPEYKPNGTKWEVPKPISDRIGGGSNGDATLNAPETWAPGLEAVFISGGISPDPETAPLEPIRKTLSKSAVIGLSVSLSVAVLLAMFIVYYLYHHFCSKNSGSYSQPAEPELPAKNPPPNGVFQELFSSLGMQRAGAGAEAPRHQSYVYGWPRMRGGDRNPFEVSCEGVNGPGRNSMAAGSPVVEKPEGNWI</sequence>
<dbReference type="PANTHER" id="PTHR46093:SF18">
    <property type="entry name" value="FIBRONECTIN TYPE-III DOMAIN-CONTAINING PROTEIN"/>
    <property type="match status" value="1"/>
</dbReference>
<proteinExistence type="predicted"/>
<reference evidence="4 5" key="1">
    <citation type="journal article" date="2018" name="Nat. Ecol. Evol.">
        <title>Pezizomycetes genomes reveal the molecular basis of ectomycorrhizal truffle lifestyle.</title>
        <authorList>
            <person name="Murat C."/>
            <person name="Payen T."/>
            <person name="Noel B."/>
            <person name="Kuo A."/>
            <person name="Morin E."/>
            <person name="Chen J."/>
            <person name="Kohler A."/>
            <person name="Krizsan K."/>
            <person name="Balestrini R."/>
            <person name="Da Silva C."/>
            <person name="Montanini B."/>
            <person name="Hainaut M."/>
            <person name="Levati E."/>
            <person name="Barry K.W."/>
            <person name="Belfiori B."/>
            <person name="Cichocki N."/>
            <person name="Clum A."/>
            <person name="Dockter R.B."/>
            <person name="Fauchery L."/>
            <person name="Guy J."/>
            <person name="Iotti M."/>
            <person name="Le Tacon F."/>
            <person name="Lindquist E.A."/>
            <person name="Lipzen A."/>
            <person name="Malagnac F."/>
            <person name="Mello A."/>
            <person name="Molinier V."/>
            <person name="Miyauchi S."/>
            <person name="Poulain J."/>
            <person name="Riccioni C."/>
            <person name="Rubini A."/>
            <person name="Sitrit Y."/>
            <person name="Splivallo R."/>
            <person name="Traeger S."/>
            <person name="Wang M."/>
            <person name="Zifcakova L."/>
            <person name="Wipf D."/>
            <person name="Zambonelli A."/>
            <person name="Paolocci F."/>
            <person name="Nowrousian M."/>
            <person name="Ottonello S."/>
            <person name="Baldrian P."/>
            <person name="Spatafora J.W."/>
            <person name="Henrissat B."/>
            <person name="Nagy L.G."/>
            <person name="Aury J.M."/>
            <person name="Wincker P."/>
            <person name="Grigoriev I.V."/>
            <person name="Bonfante P."/>
            <person name="Martin F.M."/>
        </authorList>
    </citation>
    <scope>NUCLEOTIDE SEQUENCE [LARGE SCALE GENOMIC DNA]</scope>
    <source>
        <strain evidence="4 5">CCBAS932</strain>
    </source>
</reference>
<dbReference type="InterPro" id="IPR015915">
    <property type="entry name" value="Kelch-typ_b-propeller"/>
</dbReference>
<evidence type="ECO:0000256" key="1">
    <source>
        <dbReference type="ARBA" id="ARBA00022441"/>
    </source>
</evidence>
<evidence type="ECO:0000256" key="3">
    <source>
        <dbReference type="SAM" id="Phobius"/>
    </source>
</evidence>
<evidence type="ECO:0000313" key="4">
    <source>
        <dbReference type="EMBL" id="RPB11059.1"/>
    </source>
</evidence>
<keyword evidence="3" id="KW-0472">Membrane</keyword>
<keyword evidence="2" id="KW-0677">Repeat</keyword>
<dbReference type="EMBL" id="ML119138">
    <property type="protein sequence ID" value="RPB11059.1"/>
    <property type="molecule type" value="Genomic_DNA"/>
</dbReference>
<gene>
    <name evidence="4" type="ORF">P167DRAFT_233651</name>
</gene>